<keyword evidence="3 5" id="KW-1133">Transmembrane helix</keyword>
<sequence length="261" mass="30153">MPSPIELIFNPLSYTFFAIYAGLMLLEALFPARKMPASPFWLLRGIVAFCLYFMISNYLPLIVDGYIARYQLIDASQLPLWAAVPIGLLVFETGLYFWHRGMHSSATLWRVFHQMHHSAERIDTAGAFWFSPMDMVAFTLLVSLSFNLIIGLPVEAVVMILQITFFLAIFQHMNIKTPRWVGYLVQRPESHHVHHGKGIHYYNFADLPVLDMLFGTFRNPRSYQYENGYYEGGSMRIVDMLLFRDINPPKVSLQSTEESRV</sequence>
<evidence type="ECO:0000313" key="8">
    <source>
        <dbReference type="Proteomes" id="UP000664654"/>
    </source>
</evidence>
<name>A0A939IRB1_9ALTE</name>
<dbReference type="InterPro" id="IPR006694">
    <property type="entry name" value="Fatty_acid_hydroxylase"/>
</dbReference>
<proteinExistence type="predicted"/>
<keyword evidence="4 5" id="KW-0472">Membrane</keyword>
<dbReference type="Pfam" id="PF04116">
    <property type="entry name" value="FA_hydroxylase"/>
    <property type="match status" value="1"/>
</dbReference>
<feature type="domain" description="Fatty acid hydroxylase" evidence="6">
    <location>
        <begin position="86"/>
        <end position="216"/>
    </location>
</feature>
<evidence type="ECO:0000259" key="6">
    <source>
        <dbReference type="Pfam" id="PF04116"/>
    </source>
</evidence>
<organism evidence="7 8">
    <name type="scientific">Bowmanella dokdonensis</name>
    <dbReference type="NCBI Taxonomy" id="751969"/>
    <lineage>
        <taxon>Bacteria</taxon>
        <taxon>Pseudomonadati</taxon>
        <taxon>Pseudomonadota</taxon>
        <taxon>Gammaproteobacteria</taxon>
        <taxon>Alteromonadales</taxon>
        <taxon>Alteromonadaceae</taxon>
        <taxon>Bowmanella</taxon>
    </lineage>
</organism>
<comment type="subcellular location">
    <subcellularLocation>
        <location evidence="1">Membrane</location>
    </subcellularLocation>
</comment>
<accession>A0A939IRB1</accession>
<dbReference type="GO" id="GO:0005506">
    <property type="term" value="F:iron ion binding"/>
    <property type="evidence" value="ECO:0007669"/>
    <property type="project" value="InterPro"/>
</dbReference>
<dbReference type="EMBL" id="JAFKCV010000004">
    <property type="protein sequence ID" value="MBN7825467.1"/>
    <property type="molecule type" value="Genomic_DNA"/>
</dbReference>
<dbReference type="InterPro" id="IPR050307">
    <property type="entry name" value="Sterol_Desaturase_Related"/>
</dbReference>
<evidence type="ECO:0000256" key="4">
    <source>
        <dbReference type="ARBA" id="ARBA00023136"/>
    </source>
</evidence>
<dbReference type="GO" id="GO:0016491">
    <property type="term" value="F:oxidoreductase activity"/>
    <property type="evidence" value="ECO:0007669"/>
    <property type="project" value="InterPro"/>
</dbReference>
<dbReference type="AlphaFoldDB" id="A0A939IRB1"/>
<feature type="transmembrane region" description="Helical" evidence="5">
    <location>
        <begin position="80"/>
        <end position="98"/>
    </location>
</feature>
<dbReference type="RefSeq" id="WP_206573572.1">
    <property type="nucleotide sequence ID" value="NZ_JAFKCV010000004.1"/>
</dbReference>
<evidence type="ECO:0000256" key="1">
    <source>
        <dbReference type="ARBA" id="ARBA00004370"/>
    </source>
</evidence>
<evidence type="ECO:0000313" key="7">
    <source>
        <dbReference type="EMBL" id="MBN7825467.1"/>
    </source>
</evidence>
<evidence type="ECO:0000256" key="2">
    <source>
        <dbReference type="ARBA" id="ARBA00022692"/>
    </source>
</evidence>
<protein>
    <submittedName>
        <fullName evidence="7">Sterol desaturase family protein</fullName>
    </submittedName>
</protein>
<evidence type="ECO:0000256" key="3">
    <source>
        <dbReference type="ARBA" id="ARBA00022989"/>
    </source>
</evidence>
<dbReference type="Proteomes" id="UP000664654">
    <property type="component" value="Unassembled WGS sequence"/>
</dbReference>
<dbReference type="GO" id="GO:0016020">
    <property type="term" value="C:membrane"/>
    <property type="evidence" value="ECO:0007669"/>
    <property type="project" value="UniProtKB-SubCell"/>
</dbReference>
<gene>
    <name evidence="7" type="ORF">J0A66_09565</name>
</gene>
<feature type="transmembrane region" description="Helical" evidence="5">
    <location>
        <begin position="148"/>
        <end position="170"/>
    </location>
</feature>
<feature type="transmembrane region" description="Helical" evidence="5">
    <location>
        <begin position="12"/>
        <end position="30"/>
    </location>
</feature>
<comment type="caution">
    <text evidence="7">The sequence shown here is derived from an EMBL/GenBank/DDBJ whole genome shotgun (WGS) entry which is preliminary data.</text>
</comment>
<feature type="transmembrane region" description="Helical" evidence="5">
    <location>
        <begin position="42"/>
        <end position="60"/>
    </location>
</feature>
<evidence type="ECO:0000256" key="5">
    <source>
        <dbReference type="SAM" id="Phobius"/>
    </source>
</evidence>
<keyword evidence="2 5" id="KW-0812">Transmembrane</keyword>
<dbReference type="PANTHER" id="PTHR11863">
    <property type="entry name" value="STEROL DESATURASE"/>
    <property type="match status" value="1"/>
</dbReference>
<reference evidence="7" key="1">
    <citation type="submission" date="2021-03" db="EMBL/GenBank/DDBJ databases">
        <title>novel species isolated from a fishpond in China.</title>
        <authorList>
            <person name="Lu H."/>
            <person name="Cai Z."/>
        </authorList>
    </citation>
    <scope>NUCLEOTIDE SEQUENCE</scope>
    <source>
        <strain evidence="7">JCM 30855</strain>
    </source>
</reference>
<dbReference type="GO" id="GO:0008610">
    <property type="term" value="P:lipid biosynthetic process"/>
    <property type="evidence" value="ECO:0007669"/>
    <property type="project" value="InterPro"/>
</dbReference>
<keyword evidence="8" id="KW-1185">Reference proteome</keyword>